<dbReference type="PIRSF" id="PIRSF036852">
    <property type="entry name" value="Ribonuclease_H1_euk"/>
    <property type="match status" value="1"/>
</dbReference>
<dbReference type="GO" id="GO:0004523">
    <property type="term" value="F:RNA-DNA hybrid ribonuclease activity"/>
    <property type="evidence" value="ECO:0007669"/>
    <property type="project" value="UniProtKB-UniRule"/>
</dbReference>
<evidence type="ECO:0000256" key="4">
    <source>
        <dbReference type="ARBA" id="ARBA00022722"/>
    </source>
</evidence>
<dbReference type="InterPro" id="IPR037056">
    <property type="entry name" value="RNase_H1_N_sf"/>
</dbReference>
<dbReference type="FunFam" id="3.40.970.10:FF:000001">
    <property type="entry name" value="Ribonuclease H1"/>
    <property type="match status" value="1"/>
</dbReference>
<dbReference type="Gene3D" id="3.30.420.10">
    <property type="entry name" value="Ribonuclease H-like superfamily/Ribonuclease H"/>
    <property type="match status" value="1"/>
</dbReference>
<dbReference type="SUPFAM" id="SSF53098">
    <property type="entry name" value="Ribonuclease H-like"/>
    <property type="match status" value="1"/>
</dbReference>
<name>A0A813MCD4_9BILA</name>
<keyword evidence="5 9" id="KW-0479">Metal-binding</keyword>
<organism evidence="12 13">
    <name type="scientific">Brachionus calyciflorus</name>
    <dbReference type="NCBI Taxonomy" id="104777"/>
    <lineage>
        <taxon>Eukaryota</taxon>
        <taxon>Metazoa</taxon>
        <taxon>Spiralia</taxon>
        <taxon>Gnathifera</taxon>
        <taxon>Rotifera</taxon>
        <taxon>Eurotatoria</taxon>
        <taxon>Monogononta</taxon>
        <taxon>Pseudotrocha</taxon>
        <taxon>Ploima</taxon>
        <taxon>Brachionidae</taxon>
        <taxon>Brachionus</taxon>
    </lineage>
</organism>
<protein>
    <recommendedName>
        <fullName evidence="9">Ribonuclease H1</fullName>
        <shortName evidence="9">RNase H1</shortName>
        <ecNumber evidence="9">3.1.26.4</ecNumber>
    </recommendedName>
</protein>
<dbReference type="EMBL" id="CAJNOC010000049">
    <property type="protein sequence ID" value="CAF0709871.1"/>
    <property type="molecule type" value="Genomic_DNA"/>
</dbReference>
<dbReference type="OrthoDB" id="407198at2759"/>
<keyword evidence="7 9" id="KW-0378">Hydrolase</keyword>
<dbReference type="GO" id="GO:0003676">
    <property type="term" value="F:nucleic acid binding"/>
    <property type="evidence" value="ECO:0007669"/>
    <property type="project" value="UniProtKB-UniRule"/>
</dbReference>
<dbReference type="GO" id="GO:0043137">
    <property type="term" value="P:DNA replication, removal of RNA primer"/>
    <property type="evidence" value="ECO:0007669"/>
    <property type="project" value="TreeGrafter"/>
</dbReference>
<keyword evidence="4 9" id="KW-0540">Nuclease</keyword>
<comment type="function">
    <text evidence="9">Endonuclease that specifically degrades the RNA of RNA-DNA hybrids.</text>
</comment>
<dbReference type="PANTHER" id="PTHR10642">
    <property type="entry name" value="RIBONUCLEASE H1"/>
    <property type="match status" value="1"/>
</dbReference>
<keyword evidence="8 9" id="KW-0460">Magnesium</keyword>
<evidence type="ECO:0000256" key="2">
    <source>
        <dbReference type="ARBA" id="ARBA00001946"/>
    </source>
</evidence>
<dbReference type="InterPro" id="IPR009027">
    <property type="entry name" value="Ribosomal_bL9/RNase_H1_N"/>
</dbReference>
<evidence type="ECO:0000313" key="12">
    <source>
        <dbReference type="EMBL" id="CAF0709871.1"/>
    </source>
</evidence>
<feature type="compositionally biased region" description="Basic and acidic residues" evidence="10">
    <location>
        <begin position="114"/>
        <end position="135"/>
    </location>
</feature>
<dbReference type="InterPro" id="IPR050092">
    <property type="entry name" value="RNase_H"/>
</dbReference>
<dbReference type="PANTHER" id="PTHR10642:SF26">
    <property type="entry name" value="RIBONUCLEASE H1"/>
    <property type="match status" value="1"/>
</dbReference>
<evidence type="ECO:0000256" key="8">
    <source>
        <dbReference type="ARBA" id="ARBA00022842"/>
    </source>
</evidence>
<evidence type="ECO:0000256" key="5">
    <source>
        <dbReference type="ARBA" id="ARBA00022723"/>
    </source>
</evidence>
<feature type="region of interest" description="Disordered" evidence="10">
    <location>
        <begin position="57"/>
        <end position="143"/>
    </location>
</feature>
<dbReference type="AlphaFoldDB" id="A0A813MCD4"/>
<dbReference type="InterPro" id="IPR012337">
    <property type="entry name" value="RNaseH-like_sf"/>
</dbReference>
<evidence type="ECO:0000256" key="10">
    <source>
        <dbReference type="SAM" id="MobiDB-lite"/>
    </source>
</evidence>
<evidence type="ECO:0000256" key="7">
    <source>
        <dbReference type="ARBA" id="ARBA00022801"/>
    </source>
</evidence>
<dbReference type="Pfam" id="PF00075">
    <property type="entry name" value="RNase_H"/>
    <property type="match status" value="1"/>
</dbReference>
<dbReference type="InterPro" id="IPR036397">
    <property type="entry name" value="RNaseH_sf"/>
</dbReference>
<feature type="compositionally biased region" description="Basic and acidic residues" evidence="10">
    <location>
        <begin position="89"/>
        <end position="99"/>
    </location>
</feature>
<feature type="domain" description="RNase H type-1" evidence="11">
    <location>
        <begin position="178"/>
        <end position="324"/>
    </location>
</feature>
<dbReference type="InterPro" id="IPR017067">
    <property type="entry name" value="RNase_H1_euk"/>
</dbReference>
<dbReference type="GO" id="GO:0000287">
    <property type="term" value="F:magnesium ion binding"/>
    <property type="evidence" value="ECO:0007669"/>
    <property type="project" value="UniProtKB-UniRule"/>
</dbReference>
<proteinExistence type="inferred from homology"/>
<dbReference type="PROSITE" id="PS50879">
    <property type="entry name" value="RNASE_H_1"/>
    <property type="match status" value="1"/>
</dbReference>
<evidence type="ECO:0000313" key="13">
    <source>
        <dbReference type="Proteomes" id="UP000663879"/>
    </source>
</evidence>
<gene>
    <name evidence="12" type="ORF">OXX778_LOCUS875</name>
</gene>
<dbReference type="Proteomes" id="UP000663879">
    <property type="component" value="Unassembled WGS sequence"/>
</dbReference>
<dbReference type="InterPro" id="IPR011320">
    <property type="entry name" value="RNase_H1_N"/>
</dbReference>
<comment type="catalytic activity">
    <reaction evidence="1 9">
        <text>Endonucleolytic cleavage to 5'-phosphomonoester.</text>
        <dbReference type="EC" id="3.1.26.4"/>
    </reaction>
</comment>
<keyword evidence="6 9" id="KW-0255">Endonuclease</keyword>
<reference evidence="12" key="1">
    <citation type="submission" date="2021-02" db="EMBL/GenBank/DDBJ databases">
        <authorList>
            <person name="Nowell W R."/>
        </authorList>
    </citation>
    <scope>NUCLEOTIDE SEQUENCE</scope>
    <source>
        <strain evidence="12">Ploen Becks lab</strain>
    </source>
</reference>
<comment type="similarity">
    <text evidence="3 9">Belongs to the RNase H family.</text>
</comment>
<dbReference type="FunFam" id="3.30.420.10:FF:000115">
    <property type="entry name" value="Ribonuclease H"/>
    <property type="match status" value="1"/>
</dbReference>
<dbReference type="SUPFAM" id="SSF55658">
    <property type="entry name" value="L9 N-domain-like"/>
    <property type="match status" value="1"/>
</dbReference>
<feature type="compositionally biased region" description="Polar residues" evidence="10">
    <location>
        <begin position="100"/>
        <end position="113"/>
    </location>
</feature>
<dbReference type="EC" id="3.1.26.4" evidence="9"/>
<evidence type="ECO:0000256" key="6">
    <source>
        <dbReference type="ARBA" id="ARBA00022759"/>
    </source>
</evidence>
<evidence type="ECO:0000256" key="3">
    <source>
        <dbReference type="ARBA" id="ARBA00005300"/>
    </source>
</evidence>
<dbReference type="CDD" id="cd09280">
    <property type="entry name" value="RNase_HI_eukaryote_like"/>
    <property type="match status" value="1"/>
</dbReference>
<evidence type="ECO:0000259" key="11">
    <source>
        <dbReference type="PROSITE" id="PS50879"/>
    </source>
</evidence>
<keyword evidence="13" id="KW-1185">Reference proteome</keyword>
<dbReference type="InterPro" id="IPR002156">
    <property type="entry name" value="RNaseH_domain"/>
</dbReference>
<sequence>MPFYAVRNGFEPGIYLTWEQCEKQVKGFSKAVYKKFETKTDAITFIIKKSPSKNISTDLEKDKIDSPKISNPDLTKKNLDQTSSTNNKRKLDQNYKQKNESSNLANSTTVGSNESKDLKNSNEQPAEKKARKNLENADSFKINSAVNKPDAKVNTTTISHQKSYLTEYEDKKHDFSFKSQKMIVYTDGACSNNGKPNATAGIGVFWGTNHPLNISKRLNGLQTNNRAEITAAVVAISQALTYNASELTIYTDSKFMMNAITDWIRKWKVNGWKSSTGEPVKNIDDFKRLDDLCSKIKVNWEYVPGHKGHHGNEEADKLATKCLK</sequence>
<dbReference type="Pfam" id="PF01693">
    <property type="entry name" value="Cauli_VI"/>
    <property type="match status" value="1"/>
</dbReference>
<comment type="cofactor">
    <cofactor evidence="2 9">
        <name>Mg(2+)</name>
        <dbReference type="ChEBI" id="CHEBI:18420"/>
    </cofactor>
</comment>
<dbReference type="Gene3D" id="3.40.970.10">
    <property type="entry name" value="Ribonuclease H1, N-terminal domain"/>
    <property type="match status" value="1"/>
</dbReference>
<comment type="caution">
    <text evidence="12">The sequence shown here is derived from an EMBL/GenBank/DDBJ whole genome shotgun (WGS) entry which is preliminary data.</text>
</comment>
<evidence type="ECO:0000256" key="9">
    <source>
        <dbReference type="PIRNR" id="PIRNR036852"/>
    </source>
</evidence>
<accession>A0A813MCD4</accession>
<evidence type="ECO:0000256" key="1">
    <source>
        <dbReference type="ARBA" id="ARBA00000077"/>
    </source>
</evidence>